<dbReference type="GO" id="GO:0006605">
    <property type="term" value="P:protein targeting"/>
    <property type="evidence" value="ECO:0007669"/>
    <property type="project" value="UniProtKB-UniRule"/>
</dbReference>
<evidence type="ECO:0000256" key="1">
    <source>
        <dbReference type="ARBA" id="ARBA00004651"/>
    </source>
</evidence>
<accession>A0A4R8FX73</accession>
<keyword evidence="8 9" id="KW-0472">Membrane</keyword>
<feature type="transmembrane region" description="Helical" evidence="9">
    <location>
        <begin position="128"/>
        <end position="145"/>
    </location>
</feature>
<evidence type="ECO:0000256" key="3">
    <source>
        <dbReference type="ARBA" id="ARBA00022475"/>
    </source>
</evidence>
<keyword evidence="6 9" id="KW-1133">Transmembrane helix</keyword>
<comment type="similarity">
    <text evidence="9">Belongs to the SecD/SecF family. SecF subfamily.</text>
</comment>
<sequence>MRQFDFMGKRRLAFIGSGVLLLVSLITLLFQQLNLGLDFTGGTLVEVRYAAAPALDAVRQALEGAGFQDVSVQTFGSANEVLVRLQQAFDPGVGEQVTQILRQTGENVDLVRAEFVGAQVGGQLRDQSGLGMLVALGVVMLYVAFRFQYKFAFGALLALVHDVIIVLGVFSLFQLDFDLTVLAAILAVIGYSLNDTIIVYDRIRENIRKSRTDDMASIFNDAINQTLSRTLATSGTTLLVLLALLLLGGDMIHNFALALIIGVGIGTFSSVYVASALLIVLKLQREDLIPAKKENAEEEELP</sequence>
<dbReference type="GO" id="GO:0005886">
    <property type="term" value="C:plasma membrane"/>
    <property type="evidence" value="ECO:0007669"/>
    <property type="project" value="UniProtKB-SubCell"/>
</dbReference>
<evidence type="ECO:0000259" key="11">
    <source>
        <dbReference type="Pfam" id="PF02355"/>
    </source>
</evidence>
<keyword evidence="7 9" id="KW-0811">Translocation</keyword>
<keyword evidence="10" id="KW-0547">Nucleotide-binding</keyword>
<comment type="subcellular location">
    <subcellularLocation>
        <location evidence="1 9">Cell membrane</location>
        <topology evidence="1 9">Multi-pass membrane protein</topology>
    </subcellularLocation>
</comment>
<evidence type="ECO:0000256" key="6">
    <source>
        <dbReference type="ARBA" id="ARBA00022989"/>
    </source>
</evidence>
<protein>
    <recommendedName>
        <fullName evidence="9">Protein-export membrane protein SecF</fullName>
    </recommendedName>
</protein>
<dbReference type="HAMAP" id="MF_01464_B">
    <property type="entry name" value="SecF_B"/>
    <property type="match status" value="1"/>
</dbReference>
<feature type="domain" description="Protein export membrane protein SecD/SecF C-terminal" evidence="11">
    <location>
        <begin position="97"/>
        <end position="282"/>
    </location>
</feature>
<proteinExistence type="inferred from homology"/>
<dbReference type="Gene3D" id="1.20.1640.10">
    <property type="entry name" value="Multidrug efflux transporter AcrB transmembrane domain"/>
    <property type="match status" value="1"/>
</dbReference>
<comment type="function">
    <text evidence="9">Part of the Sec protein translocase complex. Interacts with the SecYEG preprotein conducting channel. SecDF uses the proton motive force (PMF) to complete protein translocation after the ATP-dependent function of SecA.</text>
</comment>
<keyword evidence="2 9" id="KW-0813">Transport</keyword>
<keyword evidence="10" id="KW-0067">ATP-binding</keyword>
<evidence type="ECO:0000256" key="7">
    <source>
        <dbReference type="ARBA" id="ARBA00023010"/>
    </source>
</evidence>
<dbReference type="PANTHER" id="PTHR30081:SF8">
    <property type="entry name" value="PROTEIN TRANSLOCASE SUBUNIT SECF"/>
    <property type="match status" value="1"/>
</dbReference>
<evidence type="ECO:0000256" key="4">
    <source>
        <dbReference type="ARBA" id="ARBA00022692"/>
    </source>
</evidence>
<evidence type="ECO:0000256" key="9">
    <source>
        <dbReference type="HAMAP-Rule" id="MF_01464"/>
    </source>
</evidence>
<feature type="transmembrane region" description="Helical" evidence="9">
    <location>
        <begin position="12"/>
        <end position="30"/>
    </location>
</feature>
<keyword evidence="3 9" id="KW-1003">Cell membrane</keyword>
<feature type="transmembrane region" description="Helical" evidence="9">
    <location>
        <begin position="255"/>
        <end position="281"/>
    </location>
</feature>
<name>A0A4R8FX73_9GAMM</name>
<dbReference type="InterPro" id="IPR022645">
    <property type="entry name" value="SecD/SecF_bac"/>
</dbReference>
<dbReference type="GO" id="GO:0043952">
    <property type="term" value="P:protein transport by the Sec complex"/>
    <property type="evidence" value="ECO:0007669"/>
    <property type="project" value="UniProtKB-UniRule"/>
</dbReference>
<dbReference type="OrthoDB" id="9774769at2"/>
<feature type="transmembrane region" description="Helical" evidence="9">
    <location>
        <begin position="231"/>
        <end position="249"/>
    </location>
</feature>
<dbReference type="NCBIfam" id="TIGR00966">
    <property type="entry name" value="transloc_SecF"/>
    <property type="match status" value="1"/>
</dbReference>
<dbReference type="PROSITE" id="PS00107">
    <property type="entry name" value="PROTEIN_KINASE_ATP"/>
    <property type="match status" value="1"/>
</dbReference>
<evidence type="ECO:0000256" key="8">
    <source>
        <dbReference type="ARBA" id="ARBA00023136"/>
    </source>
</evidence>
<dbReference type="GO" id="GO:0065002">
    <property type="term" value="P:intracellular protein transmembrane transport"/>
    <property type="evidence" value="ECO:0007669"/>
    <property type="project" value="UniProtKB-UniRule"/>
</dbReference>
<evidence type="ECO:0000256" key="5">
    <source>
        <dbReference type="ARBA" id="ARBA00022927"/>
    </source>
</evidence>
<dbReference type="InterPro" id="IPR055344">
    <property type="entry name" value="SecD_SecF_C_bact"/>
</dbReference>
<dbReference type="Pfam" id="PF02355">
    <property type="entry name" value="SecD_SecF_C"/>
    <property type="match status" value="1"/>
</dbReference>
<dbReference type="GO" id="GO:0015450">
    <property type="term" value="F:protein-transporting ATPase activity"/>
    <property type="evidence" value="ECO:0007669"/>
    <property type="project" value="InterPro"/>
</dbReference>
<dbReference type="AlphaFoldDB" id="A0A4R8FX73"/>
<evidence type="ECO:0000313" key="12">
    <source>
        <dbReference type="EMBL" id="TDX31547.1"/>
    </source>
</evidence>
<dbReference type="GO" id="GO:0005524">
    <property type="term" value="F:ATP binding"/>
    <property type="evidence" value="ECO:0007669"/>
    <property type="project" value="UniProtKB-UniRule"/>
</dbReference>
<dbReference type="Pfam" id="PF07549">
    <property type="entry name" value="Sec_GG"/>
    <property type="match status" value="1"/>
</dbReference>
<keyword evidence="5 9" id="KW-0653">Protein transport</keyword>
<feature type="transmembrane region" description="Helical" evidence="9">
    <location>
        <begin position="179"/>
        <end position="200"/>
    </location>
</feature>
<dbReference type="Proteomes" id="UP000294489">
    <property type="component" value="Unassembled WGS sequence"/>
</dbReference>
<dbReference type="PANTHER" id="PTHR30081">
    <property type="entry name" value="PROTEIN-EXPORT MEMBRANE PROTEIN SEC"/>
    <property type="match status" value="1"/>
</dbReference>
<dbReference type="SUPFAM" id="SSF82866">
    <property type="entry name" value="Multidrug efflux transporter AcrB transmembrane domain"/>
    <property type="match status" value="1"/>
</dbReference>
<dbReference type="InterPro" id="IPR022813">
    <property type="entry name" value="SecD/SecF_arch_bac"/>
</dbReference>
<dbReference type="InterPro" id="IPR005665">
    <property type="entry name" value="SecF_bac"/>
</dbReference>
<reference evidence="12 13" key="1">
    <citation type="submission" date="2019-03" db="EMBL/GenBank/DDBJ databases">
        <title>Freshwater and sediment microbial communities from various areas in North America, analyzing microbe dynamics in response to fracking.</title>
        <authorList>
            <person name="Lamendella R."/>
        </authorList>
    </citation>
    <scope>NUCLEOTIDE SEQUENCE [LARGE SCALE GENOMIC DNA]</scope>
    <source>
        <strain evidence="12 13">6_TX</strain>
    </source>
</reference>
<dbReference type="InterPro" id="IPR048634">
    <property type="entry name" value="SecD_SecF_C"/>
</dbReference>
<evidence type="ECO:0000256" key="2">
    <source>
        <dbReference type="ARBA" id="ARBA00022448"/>
    </source>
</evidence>
<dbReference type="RefSeq" id="WP_134016349.1">
    <property type="nucleotide sequence ID" value="NZ_SOEC01000003.1"/>
</dbReference>
<dbReference type="EMBL" id="SOEC01000003">
    <property type="protein sequence ID" value="TDX31547.1"/>
    <property type="molecule type" value="Genomic_DNA"/>
</dbReference>
<dbReference type="InterPro" id="IPR017441">
    <property type="entry name" value="Protein_kinase_ATP_BS"/>
</dbReference>
<feature type="transmembrane region" description="Helical" evidence="9">
    <location>
        <begin position="152"/>
        <end position="173"/>
    </location>
</feature>
<dbReference type="PRINTS" id="PR01755">
    <property type="entry name" value="SECFTRNLCASE"/>
</dbReference>
<comment type="subunit">
    <text evidence="9">Forms a complex with SecD. Part of the essential Sec protein translocation apparatus which comprises SecA, SecYEG and auxiliary proteins SecDF-YajC and YidC.</text>
</comment>
<comment type="caution">
    <text evidence="12">The sequence shown here is derived from an EMBL/GenBank/DDBJ whole genome shotgun (WGS) entry which is preliminary data.</text>
</comment>
<gene>
    <name evidence="9" type="primary">secF</name>
    <name evidence="12" type="ORF">DFO67_103144</name>
</gene>
<keyword evidence="4 9" id="KW-0812">Transmembrane</keyword>
<organism evidence="12 13">
    <name type="scientific">Modicisalibacter xianhensis</name>
    <dbReference type="NCBI Taxonomy" id="442341"/>
    <lineage>
        <taxon>Bacteria</taxon>
        <taxon>Pseudomonadati</taxon>
        <taxon>Pseudomonadota</taxon>
        <taxon>Gammaproteobacteria</taxon>
        <taxon>Oceanospirillales</taxon>
        <taxon>Halomonadaceae</taxon>
        <taxon>Modicisalibacter</taxon>
    </lineage>
</organism>
<evidence type="ECO:0000313" key="13">
    <source>
        <dbReference type="Proteomes" id="UP000294489"/>
    </source>
</evidence>
<dbReference type="InterPro" id="IPR022646">
    <property type="entry name" value="SecD/SecF_CS"/>
</dbReference>
<feature type="binding site" evidence="10">
    <location>
        <position position="292"/>
    </location>
    <ligand>
        <name>ATP</name>
        <dbReference type="ChEBI" id="CHEBI:30616"/>
    </ligand>
</feature>
<evidence type="ECO:0000256" key="10">
    <source>
        <dbReference type="PROSITE-ProRule" id="PRU10141"/>
    </source>
</evidence>
<dbReference type="NCBIfam" id="TIGR00916">
    <property type="entry name" value="2A0604s01"/>
    <property type="match status" value="1"/>
</dbReference>